<name>A0A4R5C8A4_9ACTN</name>
<evidence type="ECO:0000313" key="1">
    <source>
        <dbReference type="EMBL" id="TDD94353.1"/>
    </source>
</evidence>
<proteinExistence type="predicted"/>
<dbReference type="Proteomes" id="UP000294513">
    <property type="component" value="Unassembled WGS sequence"/>
</dbReference>
<organism evidence="1 2">
    <name type="scientific">Actinomadura rubrisoli</name>
    <dbReference type="NCBI Taxonomy" id="2530368"/>
    <lineage>
        <taxon>Bacteria</taxon>
        <taxon>Bacillati</taxon>
        <taxon>Actinomycetota</taxon>
        <taxon>Actinomycetes</taxon>
        <taxon>Streptosporangiales</taxon>
        <taxon>Thermomonosporaceae</taxon>
        <taxon>Actinomadura</taxon>
    </lineage>
</organism>
<protein>
    <submittedName>
        <fullName evidence="1">Uncharacterized protein</fullName>
    </submittedName>
</protein>
<dbReference type="AlphaFoldDB" id="A0A4R5C8A4"/>
<accession>A0A4R5C8A4</accession>
<dbReference type="EMBL" id="SMKU01000020">
    <property type="protein sequence ID" value="TDD94353.1"/>
    <property type="molecule type" value="Genomic_DNA"/>
</dbReference>
<gene>
    <name evidence="1" type="ORF">E1298_07085</name>
</gene>
<keyword evidence="2" id="KW-1185">Reference proteome</keyword>
<evidence type="ECO:0000313" key="2">
    <source>
        <dbReference type="Proteomes" id="UP000294513"/>
    </source>
</evidence>
<sequence>MGQAALTVRRTIRVRYLQWRTERNRDIAVRHLDVIALALEGRGWRCVKTYRPEVVPVRFPLLRVYGKGSVVTTLSVLAVPGGRWGFHEAPRGRGGFLCHCGGDVAQEAKVIDGFLRNRLPR</sequence>
<dbReference type="OrthoDB" id="3478883at2"/>
<comment type="caution">
    <text evidence="1">The sequence shown here is derived from an EMBL/GenBank/DDBJ whole genome shotgun (WGS) entry which is preliminary data.</text>
</comment>
<dbReference type="RefSeq" id="WP_131890164.1">
    <property type="nucleotide sequence ID" value="NZ_SMKU01000020.1"/>
</dbReference>
<reference evidence="1 2" key="1">
    <citation type="submission" date="2019-03" db="EMBL/GenBank/DDBJ databases">
        <title>Draft genome sequences of novel Actinobacteria.</title>
        <authorList>
            <person name="Sahin N."/>
            <person name="Ay H."/>
            <person name="Saygin H."/>
        </authorList>
    </citation>
    <scope>NUCLEOTIDE SEQUENCE [LARGE SCALE GENOMIC DNA]</scope>
    <source>
        <strain evidence="1 2">H3C3</strain>
    </source>
</reference>